<accession>A0A2L1UKR0</accession>
<organism evidence="1 2">
    <name type="scientific">Rahnella sikkimica</name>
    <dbReference type="NCBI Taxonomy" id="1805933"/>
    <lineage>
        <taxon>Bacteria</taxon>
        <taxon>Pseudomonadati</taxon>
        <taxon>Pseudomonadota</taxon>
        <taxon>Gammaproteobacteria</taxon>
        <taxon>Enterobacterales</taxon>
        <taxon>Yersiniaceae</taxon>
        <taxon>Rahnella</taxon>
    </lineage>
</organism>
<reference evidence="2" key="1">
    <citation type="submission" date="2017-01" db="EMBL/GenBank/DDBJ databases">
        <title>Genome sequence of Rouxiella sp. ERMR1:05.</title>
        <authorList>
            <person name="Kumar R."/>
            <person name="Singh D."/>
            <person name="Kumar S."/>
        </authorList>
    </citation>
    <scope>NUCLEOTIDE SEQUENCE [LARGE SCALE GENOMIC DNA]</scope>
    <source>
        <strain evidence="2">ERMR1:05</strain>
    </source>
</reference>
<dbReference type="OrthoDB" id="6504661at2"/>
<gene>
    <name evidence="1" type="ORF">BV494_00600</name>
</gene>
<dbReference type="KEGG" id="rox:BV494_00600"/>
<proteinExistence type="predicted"/>
<protein>
    <submittedName>
        <fullName evidence="1">Uncharacterized protein</fullName>
    </submittedName>
</protein>
<evidence type="ECO:0000313" key="2">
    <source>
        <dbReference type="Proteomes" id="UP000239197"/>
    </source>
</evidence>
<sequence>MHRMEYLTLHEVVINETVLIMNAVFDKLKTPLIIRRIRRSDIIWQQRKARRNLLQPEKHQLNWKWLFNQYRKNKPTESGVEQTAYVFCLKNPPQERAAFLLKSCRVDENNLEINALENFFRKTPEHPLKRKMLFFSLCIMVTYANALDENKLLVKEKTRFIIKDVVNEVVMRFYMSEAPLRKVAGKMECQSNYFLLNAYMNSKLNNRTL</sequence>
<dbReference type="Proteomes" id="UP000239197">
    <property type="component" value="Chromosome"/>
</dbReference>
<name>A0A2L1UKR0_9GAMM</name>
<dbReference type="AlphaFoldDB" id="A0A2L1UKR0"/>
<keyword evidence="2" id="KW-1185">Reference proteome</keyword>
<dbReference type="EMBL" id="CP019062">
    <property type="protein sequence ID" value="AVF33515.1"/>
    <property type="molecule type" value="Genomic_DNA"/>
</dbReference>
<evidence type="ECO:0000313" key="1">
    <source>
        <dbReference type="EMBL" id="AVF33515.1"/>
    </source>
</evidence>